<organism evidence="4 5">
    <name type="scientific">Jatrophihabitans telluris</name>
    <dbReference type="NCBI Taxonomy" id="2038343"/>
    <lineage>
        <taxon>Bacteria</taxon>
        <taxon>Bacillati</taxon>
        <taxon>Actinomycetota</taxon>
        <taxon>Actinomycetes</taxon>
        <taxon>Jatrophihabitantales</taxon>
        <taxon>Jatrophihabitantaceae</taxon>
        <taxon>Jatrophihabitans</taxon>
    </lineage>
</organism>
<reference evidence="4" key="2">
    <citation type="submission" date="2022-05" db="EMBL/GenBank/DDBJ databases">
        <authorList>
            <person name="Kim J.-S."/>
            <person name="Lee K."/>
            <person name="Suh M."/>
            <person name="Eom M."/>
            <person name="Kim J.-S."/>
            <person name="Kim D.-S."/>
            <person name="Ko S.-H."/>
            <person name="Shin Y."/>
            <person name="Lee J.-S."/>
        </authorList>
    </citation>
    <scope>NUCLEOTIDE SEQUENCE</scope>
    <source>
        <strain evidence="4">N237</strain>
    </source>
</reference>
<dbReference type="InterPro" id="IPR029026">
    <property type="entry name" value="tRNA_m1G_MTases_N"/>
</dbReference>
<protein>
    <recommendedName>
        <fullName evidence="3">tRNA/rRNA methyltransferase SpoU type domain-containing protein</fullName>
    </recommendedName>
</protein>
<name>A0ABY4QYL2_9ACTN</name>
<dbReference type="InterPro" id="IPR029064">
    <property type="entry name" value="Ribosomal_eL30-like_sf"/>
</dbReference>
<dbReference type="EMBL" id="CP097332">
    <property type="protein sequence ID" value="UQX88212.1"/>
    <property type="molecule type" value="Genomic_DNA"/>
</dbReference>
<dbReference type="Gene3D" id="3.30.1330.30">
    <property type="match status" value="1"/>
</dbReference>
<dbReference type="Gene3D" id="3.40.1280.10">
    <property type="match status" value="1"/>
</dbReference>
<reference evidence="4" key="1">
    <citation type="journal article" date="2018" name="Int. J. Syst. Evol. Microbiol.">
        <title>Jatrophihabitans telluris sp. nov., isolated from sediment soil of lava forest wetlands and the emended description of the genus Jatrophihabitans.</title>
        <authorList>
            <person name="Lee K.C."/>
            <person name="Suh M.K."/>
            <person name="Eom M.K."/>
            <person name="Kim K.K."/>
            <person name="Kim J.S."/>
            <person name="Kim D.S."/>
            <person name="Ko S.H."/>
            <person name="Shin Y.K."/>
            <person name="Lee J.S."/>
        </authorList>
    </citation>
    <scope>NUCLEOTIDE SEQUENCE</scope>
    <source>
        <strain evidence="4">N237</strain>
    </source>
</reference>
<dbReference type="InterPro" id="IPR029028">
    <property type="entry name" value="Alpha/beta_knot_MTases"/>
</dbReference>
<dbReference type="InterPro" id="IPR001537">
    <property type="entry name" value="SpoU_MeTrfase"/>
</dbReference>
<proteinExistence type="predicted"/>
<accession>A0ABY4QYL2</accession>
<dbReference type="PANTHER" id="PTHR43191:SF2">
    <property type="entry name" value="RRNA METHYLTRANSFERASE 3, MITOCHONDRIAL"/>
    <property type="match status" value="1"/>
</dbReference>
<evidence type="ECO:0000313" key="5">
    <source>
        <dbReference type="Proteomes" id="UP001056336"/>
    </source>
</evidence>
<gene>
    <name evidence="4" type="ORF">M6D93_18275</name>
</gene>
<feature type="domain" description="tRNA/rRNA methyltransferase SpoU type" evidence="3">
    <location>
        <begin position="126"/>
        <end position="266"/>
    </location>
</feature>
<evidence type="ECO:0000256" key="2">
    <source>
        <dbReference type="ARBA" id="ARBA00022679"/>
    </source>
</evidence>
<evidence type="ECO:0000259" key="3">
    <source>
        <dbReference type="Pfam" id="PF00588"/>
    </source>
</evidence>
<dbReference type="SUPFAM" id="SSF75217">
    <property type="entry name" value="alpha/beta knot"/>
    <property type="match status" value="1"/>
</dbReference>
<keyword evidence="1" id="KW-0489">Methyltransferase</keyword>
<dbReference type="Proteomes" id="UP001056336">
    <property type="component" value="Chromosome"/>
</dbReference>
<dbReference type="PANTHER" id="PTHR43191">
    <property type="entry name" value="RRNA METHYLTRANSFERASE 3"/>
    <property type="match status" value="1"/>
</dbReference>
<keyword evidence="2" id="KW-0808">Transferase</keyword>
<evidence type="ECO:0000256" key="1">
    <source>
        <dbReference type="ARBA" id="ARBA00022603"/>
    </source>
</evidence>
<dbReference type="RefSeq" id="WP_249771493.1">
    <property type="nucleotide sequence ID" value="NZ_CP097332.1"/>
</dbReference>
<dbReference type="Pfam" id="PF00588">
    <property type="entry name" value="SpoU_methylase"/>
    <property type="match status" value="1"/>
</dbReference>
<dbReference type="InterPro" id="IPR051259">
    <property type="entry name" value="rRNA_Methyltransferase"/>
</dbReference>
<evidence type="ECO:0000313" key="4">
    <source>
        <dbReference type="EMBL" id="UQX88212.1"/>
    </source>
</evidence>
<sequence>MQIATGHPAAKQVLGLLRGHGQPGSTDALEEAELTVAEGFWACEAVRDAARDRGLRVVSVLYCPQVLRPDGLEVAHQLADLAEQAYEISAKTLQRLAERDRPDGLIAVVELPTWTPGSLALAERALVLVADGIEQPGNLGTLIRTLDACGADALVLTNPRTRRANVKVFRASHGTVLRVPCLSFATVADGQDWLDGAGFGVYLADTEGASRYSDLAYADRTALVLGNERFGIDRAWYRESAARVFIPMLGVADSLNVSISAAVLLYEARSKLADWR</sequence>
<keyword evidence="5" id="KW-1185">Reference proteome</keyword>